<reference evidence="3" key="1">
    <citation type="submission" date="2015-10" db="EMBL/GenBank/DDBJ databases">
        <title>Niche specialization of a soil ammonia-oxidizing archaeon, Candidatus Nitrosocosmicus oleophilus.</title>
        <authorList>
            <person name="Jung M.-Y."/>
            <person name="Rhee S.-K."/>
        </authorList>
    </citation>
    <scope>NUCLEOTIDE SEQUENCE [LARGE SCALE GENOMIC DNA]</scope>
    <source>
        <strain evidence="3">MY3</strain>
    </source>
</reference>
<organism evidence="2 3">
    <name type="scientific">Candidatus Nitrosocosmicus oleophilus</name>
    <dbReference type="NCBI Taxonomy" id="1353260"/>
    <lineage>
        <taxon>Archaea</taxon>
        <taxon>Nitrososphaerota</taxon>
        <taxon>Nitrososphaeria</taxon>
        <taxon>Nitrososphaerales</taxon>
        <taxon>Nitrososphaeraceae</taxon>
        <taxon>Candidatus Nitrosocosmicus</taxon>
    </lineage>
</organism>
<accession>A0A654M2J8</accession>
<evidence type="ECO:0000313" key="3">
    <source>
        <dbReference type="Proteomes" id="UP000058925"/>
    </source>
</evidence>
<dbReference type="KEGG" id="taa:NMY3_03232"/>
<feature type="compositionally biased region" description="Acidic residues" evidence="1">
    <location>
        <begin position="119"/>
        <end position="140"/>
    </location>
</feature>
<dbReference type="AlphaFoldDB" id="A0A654M2J8"/>
<feature type="region of interest" description="Disordered" evidence="1">
    <location>
        <begin position="118"/>
        <end position="140"/>
    </location>
</feature>
<keyword evidence="3" id="KW-1185">Reference proteome</keyword>
<dbReference type="Proteomes" id="UP000058925">
    <property type="component" value="Chromosome"/>
</dbReference>
<name>A0A654M2J8_9ARCH</name>
<dbReference type="EMBL" id="CP012850">
    <property type="protein sequence ID" value="ALI37417.1"/>
    <property type="molecule type" value="Genomic_DNA"/>
</dbReference>
<proteinExistence type="predicted"/>
<sequence>MNNILIVGPKSNVEIMAFAQTVSHIQGKNYVLLNTTDTKNCPEFYDNPGESNKTFASPINNTSSIPHNGSGIGNITDPVEDPKTITNICPFLKIMYPYDCSSEINSLSEIMCDSKEEDLNQTEVEEDEDNNEEEVEQAEEEIPDNEIFDEKGLLIADTKFNKQYSYELVDPLNSDKKIRVNLDLGKHTQGHNKHINSPRIEIERENINGSLDMNAAKNQMIVWKGNILNYFEQPEDKFDNETYIEIMFNTGFHASDAPDIERRGIGVVFDVSNSSNPYIMDYRDDGRYLKLTMNDVKNLAGDDFIFHSNDNRSKDYFLNDLINTSNVTLKVKTFLTGDNKRVIEAYIDPGTGKEICYWTLKDASKLQHHEEIKDIEGFIETVHQGSGFTYVRTDNIDTRLASLQSLILTN</sequence>
<evidence type="ECO:0000256" key="1">
    <source>
        <dbReference type="SAM" id="MobiDB-lite"/>
    </source>
</evidence>
<evidence type="ECO:0000313" key="2">
    <source>
        <dbReference type="EMBL" id="ALI37417.1"/>
    </source>
</evidence>
<protein>
    <submittedName>
        <fullName evidence="2">Uncharacterized protein</fullName>
    </submittedName>
</protein>
<gene>
    <name evidence="2" type="ORF">NMY3_03232</name>
</gene>